<dbReference type="EMBL" id="MNVB01000035">
    <property type="protein sequence ID" value="OIO17269.1"/>
    <property type="molecule type" value="Genomic_DNA"/>
</dbReference>
<dbReference type="Gene3D" id="3.30.420.80">
    <property type="entry name" value="Ribosomal protein S11"/>
    <property type="match status" value="1"/>
</dbReference>
<dbReference type="HAMAP" id="MF_01310">
    <property type="entry name" value="Ribosomal_uS11"/>
    <property type="match status" value="1"/>
</dbReference>
<reference evidence="7 8" key="1">
    <citation type="journal article" date="2016" name="Environ. Microbiol.">
        <title>Genomic resolution of a cold subsurface aquifer community provides metabolic insights for novel microbes adapted to high CO concentrations.</title>
        <authorList>
            <person name="Probst A.J."/>
            <person name="Castelle C.J."/>
            <person name="Singh A."/>
            <person name="Brown C.T."/>
            <person name="Anantharaman K."/>
            <person name="Sharon I."/>
            <person name="Hug L.A."/>
            <person name="Burstein D."/>
            <person name="Emerson J.B."/>
            <person name="Thomas B.C."/>
            <person name="Banfield J.F."/>
        </authorList>
    </citation>
    <scope>NUCLEOTIDE SEQUENCE [LARGE SCALE GENOMIC DNA]</scope>
    <source>
        <strain evidence="7">CG1_02_38_13</strain>
    </source>
</reference>
<dbReference type="AlphaFoldDB" id="A0A1J4U370"/>
<comment type="caution">
    <text evidence="7">The sequence shown here is derived from an EMBL/GenBank/DDBJ whole genome shotgun (WGS) entry which is preliminary data.</text>
</comment>
<comment type="similarity">
    <text evidence="1 5 6">Belongs to the universal ribosomal protein uS11 family.</text>
</comment>
<gene>
    <name evidence="5" type="primary">rpsK</name>
    <name evidence="7" type="ORF">AUJ29_01695</name>
</gene>
<evidence type="ECO:0000256" key="6">
    <source>
        <dbReference type="RuleBase" id="RU003629"/>
    </source>
</evidence>
<evidence type="ECO:0000256" key="4">
    <source>
        <dbReference type="ARBA" id="ARBA00035160"/>
    </source>
</evidence>
<keyword evidence="5" id="KW-0699">rRNA-binding</keyword>
<dbReference type="InterPro" id="IPR001971">
    <property type="entry name" value="Ribosomal_uS11"/>
</dbReference>
<dbReference type="GO" id="GO:0005840">
    <property type="term" value="C:ribosome"/>
    <property type="evidence" value="ECO:0007669"/>
    <property type="project" value="UniProtKB-KW"/>
</dbReference>
<keyword evidence="3 5" id="KW-0687">Ribonucleoprotein</keyword>
<dbReference type="NCBIfam" id="NF003698">
    <property type="entry name" value="PRK05309.1"/>
    <property type="match status" value="1"/>
</dbReference>
<evidence type="ECO:0000313" key="7">
    <source>
        <dbReference type="EMBL" id="OIO17269.1"/>
    </source>
</evidence>
<evidence type="ECO:0000313" key="8">
    <source>
        <dbReference type="Proteomes" id="UP000182465"/>
    </source>
</evidence>
<name>A0A1J4U370_9BACT</name>
<dbReference type="PIRSF" id="PIRSF002131">
    <property type="entry name" value="Ribosomal_S11"/>
    <property type="match status" value="1"/>
</dbReference>
<dbReference type="PANTHER" id="PTHR11759">
    <property type="entry name" value="40S RIBOSOMAL PROTEIN S14/30S RIBOSOMAL PROTEIN S11"/>
    <property type="match status" value="1"/>
</dbReference>
<accession>A0A1J4U370</accession>
<dbReference type="GO" id="GO:0003735">
    <property type="term" value="F:structural constituent of ribosome"/>
    <property type="evidence" value="ECO:0007669"/>
    <property type="project" value="InterPro"/>
</dbReference>
<evidence type="ECO:0000256" key="5">
    <source>
        <dbReference type="HAMAP-Rule" id="MF_01310"/>
    </source>
</evidence>
<keyword evidence="2 5" id="KW-0689">Ribosomal protein</keyword>
<evidence type="ECO:0000256" key="1">
    <source>
        <dbReference type="ARBA" id="ARBA00006194"/>
    </source>
</evidence>
<evidence type="ECO:0000256" key="3">
    <source>
        <dbReference type="ARBA" id="ARBA00023274"/>
    </source>
</evidence>
<evidence type="ECO:0000256" key="2">
    <source>
        <dbReference type="ARBA" id="ARBA00022980"/>
    </source>
</evidence>
<dbReference type="SUPFAM" id="SSF53137">
    <property type="entry name" value="Translational machinery components"/>
    <property type="match status" value="1"/>
</dbReference>
<organism evidence="7 8">
    <name type="scientific">Candidatus Kuenenbacteria bacterium CG1_02_38_13</name>
    <dbReference type="NCBI Taxonomy" id="1805235"/>
    <lineage>
        <taxon>Bacteria</taxon>
        <taxon>Candidatus Kueneniibacteriota</taxon>
    </lineage>
</organism>
<dbReference type="Pfam" id="PF00411">
    <property type="entry name" value="Ribosomal_S11"/>
    <property type="match status" value="1"/>
</dbReference>
<dbReference type="Proteomes" id="UP000182465">
    <property type="component" value="Unassembled WGS sequence"/>
</dbReference>
<dbReference type="GO" id="GO:0006412">
    <property type="term" value="P:translation"/>
    <property type="evidence" value="ECO:0007669"/>
    <property type="project" value="UniProtKB-UniRule"/>
</dbReference>
<dbReference type="PROSITE" id="PS00054">
    <property type="entry name" value="RIBOSOMAL_S11"/>
    <property type="match status" value="1"/>
</dbReference>
<dbReference type="GO" id="GO:1990904">
    <property type="term" value="C:ribonucleoprotein complex"/>
    <property type="evidence" value="ECO:0007669"/>
    <property type="project" value="UniProtKB-KW"/>
</dbReference>
<dbReference type="InterPro" id="IPR018102">
    <property type="entry name" value="Ribosomal_uS11_CS"/>
</dbReference>
<comment type="subunit">
    <text evidence="5">Part of the 30S ribosomal subunit. Interacts with proteins S7 and S18. Binds to IF-3.</text>
</comment>
<comment type="function">
    <text evidence="5">Located on the platform of the 30S subunit, it bridges several disparate RNA helices of the 16S rRNA. Forms part of the Shine-Dalgarno cleft in the 70S ribosome.</text>
</comment>
<sequence length="136" mass="14682">MVEKKEIKAIKKKKKKVIRRLLKGKGRAYITSSYNNTIVSIADQNGNIIAQSSAGRCGFKSAKKATPYAAGIVVRTVVEKAKNDGVREVDVFVKGIGPARESAVRALAANGIQIAGIKDITPVPHNGCRTKKPRRV</sequence>
<proteinExistence type="inferred from homology"/>
<protein>
    <recommendedName>
        <fullName evidence="4 5">Small ribosomal subunit protein uS11</fullName>
    </recommendedName>
</protein>
<dbReference type="InterPro" id="IPR036967">
    <property type="entry name" value="Ribosomal_uS11_sf"/>
</dbReference>
<dbReference type="GO" id="GO:0019843">
    <property type="term" value="F:rRNA binding"/>
    <property type="evidence" value="ECO:0007669"/>
    <property type="project" value="UniProtKB-UniRule"/>
</dbReference>
<keyword evidence="5" id="KW-0694">RNA-binding</keyword>